<dbReference type="GO" id="GO:0015280">
    <property type="term" value="F:ligand-gated sodium channel activity"/>
    <property type="evidence" value="ECO:0007669"/>
    <property type="project" value="TreeGrafter"/>
</dbReference>
<evidence type="ECO:0000256" key="8">
    <source>
        <dbReference type="ARBA" id="ARBA00023065"/>
    </source>
</evidence>
<feature type="transmembrane region" description="Helical" evidence="15">
    <location>
        <begin position="1231"/>
        <end position="1252"/>
    </location>
</feature>
<evidence type="ECO:0000256" key="12">
    <source>
        <dbReference type="ARBA" id="ARBA00023303"/>
    </source>
</evidence>
<evidence type="ECO:0000256" key="13">
    <source>
        <dbReference type="RuleBase" id="RU000679"/>
    </source>
</evidence>
<evidence type="ECO:0000256" key="3">
    <source>
        <dbReference type="ARBA" id="ARBA00022448"/>
    </source>
</evidence>
<evidence type="ECO:0000256" key="11">
    <source>
        <dbReference type="ARBA" id="ARBA00023201"/>
    </source>
</evidence>
<protein>
    <submittedName>
        <fullName evidence="16">Uncharacterized protein</fullName>
    </submittedName>
</protein>
<feature type="region of interest" description="Disordered" evidence="14">
    <location>
        <begin position="964"/>
        <end position="997"/>
    </location>
</feature>
<comment type="similarity">
    <text evidence="2 13">Belongs to the amiloride-sensitive sodium channel (TC 1.A.6) family.</text>
</comment>
<dbReference type="Pfam" id="PF00858">
    <property type="entry name" value="ASC"/>
    <property type="match status" value="2"/>
</dbReference>
<sequence>MPRSSDRIARHLFEGSGDAEKRRKRRSIVILRPRFNSDGKLPMSVRLRENSTHSLNPQMVTSTVTCADDTEDTVTVQDSLRRISVINGEDGEVELVVDEEKPVFLNILEEANMDGVRHLKSDNRATRYLWALVLIGFAVLAGIQIFTQIRMYHTTPVATNIEAEYPPEIIFPTVAICNNNQYRISDFKAVWTLTGLCWAINTDPYNPAYITGSGPGHGLKLLLNIEKYERVESCTPKFRTTSLPGLKILIYNQTDIPISSLDGVNVPPGYSMDIPFRMQHRQKFPGQNCIEETDTHREAMKNFTNPYNIRTCAIRQYLEEIESRCGCSLRRAYDPNPNERYPFCNVDEYFQCVVPLLQHGTDSKWMKNPCYASCEQMDYIAWQDMNLLPSNIFPSLIETAEDEDASDMDVSGDIDEEIYNDEILAREEHFKCEDNQLLDDLTISRIKREAKEAYEKQARYQEDILLRSERMIARLQTAAAKLIDLKWGWHNEDFVGVFKRLSANVVCYQNMTARHADVSNALTNPAAHGEERKASQIFMIIDPDHHRLYPKLYKTISELKRVYGDVVENTQKELDEIEDMIIRLYTIYDEDKFNSQLVGHNLNRMDKILQLVEQYNQGKLQRKAWAEKMQSRNMRHFFEEDFYDGWYNPILKDLDQNIVKTINDIEYDLPEFFNFTTNGTGLKTGSILLFGDAAPEHIQKLSTFLDDIINCTVHDVKNESITILKEFRNAMHEFQGAYSNLFKKELPDYLENFDFGQKFIKENFAQVNVFLHKMNVEHWKQHSTYSIWSLACDVGGALGLFLGISLLTVIELIYIGYSCCRARWIGPQAKKWLSNKRMKIKVMTEKRWNAYRDARKDDVMTRSLMEEKERQEKEHSENQIDNSGRILDQLYNEVDGVIIEEDGEEYLDAEMELGPRPSSVANHPSNKDWHMNNDKATELPYAQSCLMPRYSDDDSLEQSYLRATQSETASNGDEDLKNNKYDYSRPPPSTARQDDKPHLFVKRHEQKRAAPSPSHLSALQLPHSPTFSENLEESDSTNTTTNSSEFVVWCFSSNAAEWRMVVDDVLRLFFDSFLNCTEGPFTIPPAGIYLKELNTAFAAAIVAASLLCFTTLALGVLHVVYVHTYVTHSYRRGFVLFLAGTSPFVSALSLTAMFIPRIWFLSHLLGFLYFSIALWVIICLLMHIVDGRHSVVKKMIESSARINVQTPPFCCCLPCLPKLEMEAKKIRFCELMVLQSPCIRLIATIISLILYFEYQSGAFFALKLLDFVALPSLLIGIYGTHILVTTVSKLDELISYRYIVVFRLLDIFFMFFGVQHAFFDFLARVGVFGCGDVLPSLETAYFWKNFAVVVESFFVSLISTALLKPSRSALFDKYPSCRSVASSVLTRESTA</sequence>
<comment type="caution">
    <text evidence="16">The sequence shown here is derived from an EMBL/GenBank/DDBJ whole genome shotgun (WGS) entry which is preliminary data.</text>
</comment>
<dbReference type="PANTHER" id="PTHR11690">
    <property type="entry name" value="AMILORIDE-SENSITIVE SODIUM CHANNEL-RELATED"/>
    <property type="match status" value="1"/>
</dbReference>
<comment type="subcellular location">
    <subcellularLocation>
        <location evidence="1">Membrane</location>
        <topology evidence="1">Multi-pass membrane protein</topology>
    </subcellularLocation>
</comment>
<evidence type="ECO:0000313" key="17">
    <source>
        <dbReference type="Proteomes" id="UP001175271"/>
    </source>
</evidence>
<name>A0AA39GYU8_9BILA</name>
<dbReference type="Gene3D" id="2.60.470.10">
    <property type="entry name" value="Acid-sensing ion channels like domains"/>
    <property type="match status" value="1"/>
</dbReference>
<keyword evidence="12 13" id="KW-0407">Ion channel</keyword>
<feature type="transmembrane region" description="Helical" evidence="15">
    <location>
        <begin position="1341"/>
        <end position="1363"/>
    </location>
</feature>
<feature type="transmembrane region" description="Helical" evidence="15">
    <location>
        <begin position="1167"/>
        <end position="1185"/>
    </location>
</feature>
<dbReference type="SMART" id="SM01417">
    <property type="entry name" value="Solute_trans_a"/>
    <property type="match status" value="1"/>
</dbReference>
<feature type="transmembrane region" description="Helical" evidence="15">
    <location>
        <begin position="128"/>
        <end position="146"/>
    </location>
</feature>
<keyword evidence="7" id="KW-0915">Sodium</keyword>
<dbReference type="Pfam" id="PF03619">
    <property type="entry name" value="Solute_trans_a"/>
    <property type="match status" value="1"/>
</dbReference>
<keyword evidence="4 13" id="KW-0894">Sodium channel</keyword>
<keyword evidence="5 13" id="KW-0812">Transmembrane</keyword>
<keyword evidence="11 13" id="KW-0739">Sodium transport</keyword>
<evidence type="ECO:0000256" key="6">
    <source>
        <dbReference type="ARBA" id="ARBA00022989"/>
    </source>
</evidence>
<feature type="transmembrane region" description="Helical" evidence="15">
    <location>
        <begin position="1296"/>
        <end position="1318"/>
    </location>
</feature>
<evidence type="ECO:0000256" key="14">
    <source>
        <dbReference type="SAM" id="MobiDB-lite"/>
    </source>
</evidence>
<evidence type="ECO:0000256" key="5">
    <source>
        <dbReference type="ARBA" id="ARBA00022692"/>
    </source>
</evidence>
<keyword evidence="8 13" id="KW-0406">Ion transport</keyword>
<feature type="transmembrane region" description="Helical" evidence="15">
    <location>
        <begin position="1097"/>
        <end position="1122"/>
    </location>
</feature>
<evidence type="ECO:0000256" key="1">
    <source>
        <dbReference type="ARBA" id="ARBA00004141"/>
    </source>
</evidence>
<feature type="transmembrane region" description="Helical" evidence="15">
    <location>
        <begin position="1134"/>
        <end position="1155"/>
    </location>
</feature>
<proteinExistence type="inferred from homology"/>
<evidence type="ECO:0000256" key="4">
    <source>
        <dbReference type="ARBA" id="ARBA00022461"/>
    </source>
</evidence>
<dbReference type="PRINTS" id="PR01078">
    <property type="entry name" value="AMINACHANNEL"/>
</dbReference>
<organism evidence="16 17">
    <name type="scientific">Steinernema hermaphroditum</name>
    <dbReference type="NCBI Taxonomy" id="289476"/>
    <lineage>
        <taxon>Eukaryota</taxon>
        <taxon>Metazoa</taxon>
        <taxon>Ecdysozoa</taxon>
        <taxon>Nematoda</taxon>
        <taxon>Chromadorea</taxon>
        <taxon>Rhabditida</taxon>
        <taxon>Tylenchina</taxon>
        <taxon>Panagrolaimomorpha</taxon>
        <taxon>Strongyloidoidea</taxon>
        <taxon>Steinernematidae</taxon>
        <taxon>Steinernema</taxon>
    </lineage>
</organism>
<keyword evidence="3 13" id="KW-0813">Transport</keyword>
<keyword evidence="17" id="KW-1185">Reference proteome</keyword>
<keyword evidence="10" id="KW-0325">Glycoprotein</keyword>
<dbReference type="PANTHER" id="PTHR11690:SF296">
    <property type="entry name" value="DEGENERIN-LIKE PROTEIN DEL-10"/>
    <property type="match status" value="1"/>
</dbReference>
<accession>A0AA39GYU8</accession>
<gene>
    <name evidence="16" type="ORF">QR680_001564</name>
</gene>
<keyword evidence="6 15" id="KW-1133">Transmembrane helix</keyword>
<evidence type="ECO:0000256" key="9">
    <source>
        <dbReference type="ARBA" id="ARBA00023136"/>
    </source>
</evidence>
<evidence type="ECO:0000256" key="2">
    <source>
        <dbReference type="ARBA" id="ARBA00007193"/>
    </source>
</evidence>
<dbReference type="InterPro" id="IPR001873">
    <property type="entry name" value="ENaC"/>
</dbReference>
<evidence type="ECO:0000256" key="15">
    <source>
        <dbReference type="SAM" id="Phobius"/>
    </source>
</evidence>
<evidence type="ECO:0000256" key="7">
    <source>
        <dbReference type="ARBA" id="ARBA00023053"/>
    </source>
</evidence>
<reference evidence="16" key="1">
    <citation type="submission" date="2023-06" db="EMBL/GenBank/DDBJ databases">
        <title>Genomic analysis of the entomopathogenic nematode Steinernema hermaphroditum.</title>
        <authorList>
            <person name="Schwarz E.M."/>
            <person name="Heppert J.K."/>
            <person name="Baniya A."/>
            <person name="Schwartz H.T."/>
            <person name="Tan C.-H."/>
            <person name="Antoshechkin I."/>
            <person name="Sternberg P.W."/>
            <person name="Goodrich-Blair H."/>
            <person name="Dillman A.R."/>
        </authorList>
    </citation>
    <scope>NUCLEOTIDE SEQUENCE</scope>
    <source>
        <strain evidence="16">PS9179</strain>
        <tissue evidence="16">Whole animal</tissue>
    </source>
</reference>
<keyword evidence="9 15" id="KW-0472">Membrane</keyword>
<dbReference type="Gene3D" id="1.10.287.770">
    <property type="entry name" value="YojJ-like"/>
    <property type="match status" value="1"/>
</dbReference>
<dbReference type="GO" id="GO:0005886">
    <property type="term" value="C:plasma membrane"/>
    <property type="evidence" value="ECO:0007669"/>
    <property type="project" value="TreeGrafter"/>
</dbReference>
<feature type="transmembrane region" description="Helical" evidence="15">
    <location>
        <begin position="1264"/>
        <end position="1284"/>
    </location>
</feature>
<feature type="compositionally biased region" description="Basic and acidic residues" evidence="14">
    <location>
        <begin position="974"/>
        <end position="983"/>
    </location>
</feature>
<evidence type="ECO:0000256" key="10">
    <source>
        <dbReference type="ARBA" id="ARBA00023180"/>
    </source>
</evidence>
<dbReference type="EMBL" id="JAUCMV010000005">
    <property type="protein sequence ID" value="KAK0396100.1"/>
    <property type="molecule type" value="Genomic_DNA"/>
</dbReference>
<evidence type="ECO:0000313" key="16">
    <source>
        <dbReference type="EMBL" id="KAK0396100.1"/>
    </source>
</evidence>
<dbReference type="InterPro" id="IPR005178">
    <property type="entry name" value="Ostalpha/TMEM184C"/>
</dbReference>
<dbReference type="Proteomes" id="UP001175271">
    <property type="component" value="Unassembled WGS sequence"/>
</dbReference>